<accession>A0A1G7WPI5</accession>
<gene>
    <name evidence="3" type="ORF">SAMN05192573_104501</name>
</gene>
<dbReference type="CDD" id="cd03024">
    <property type="entry name" value="DsbA_FrnE"/>
    <property type="match status" value="1"/>
</dbReference>
<proteinExistence type="predicted"/>
<evidence type="ECO:0000259" key="2">
    <source>
        <dbReference type="Pfam" id="PF01323"/>
    </source>
</evidence>
<dbReference type="Proteomes" id="UP000199705">
    <property type="component" value="Unassembled WGS sequence"/>
</dbReference>
<dbReference type="SUPFAM" id="SSF52833">
    <property type="entry name" value="Thioredoxin-like"/>
    <property type="match status" value="1"/>
</dbReference>
<dbReference type="Gene3D" id="3.40.30.10">
    <property type="entry name" value="Glutaredoxin"/>
    <property type="match status" value="1"/>
</dbReference>
<evidence type="ECO:0000313" key="4">
    <source>
        <dbReference type="Proteomes" id="UP000199705"/>
    </source>
</evidence>
<name>A0A1G7WPI5_9SPHI</name>
<evidence type="ECO:0000313" key="3">
    <source>
        <dbReference type="EMBL" id="SDG73794.1"/>
    </source>
</evidence>
<dbReference type="EMBL" id="FNCG01000004">
    <property type="protein sequence ID" value="SDG73794.1"/>
    <property type="molecule type" value="Genomic_DNA"/>
</dbReference>
<keyword evidence="4" id="KW-1185">Reference proteome</keyword>
<dbReference type="STRING" id="551996.SAMN05192573_104501"/>
<keyword evidence="3" id="KW-0413">Isomerase</keyword>
<dbReference type="AlphaFoldDB" id="A0A1G7WPI5"/>
<dbReference type="GO" id="GO:0016853">
    <property type="term" value="F:isomerase activity"/>
    <property type="evidence" value="ECO:0007669"/>
    <property type="project" value="UniProtKB-KW"/>
</dbReference>
<feature type="domain" description="DSBA-like thioredoxin" evidence="2">
    <location>
        <begin position="4"/>
        <end position="205"/>
    </location>
</feature>
<feature type="region of interest" description="Disordered" evidence="1">
    <location>
        <begin position="216"/>
        <end position="236"/>
    </location>
</feature>
<dbReference type="Pfam" id="PF01323">
    <property type="entry name" value="DSBA"/>
    <property type="match status" value="1"/>
</dbReference>
<dbReference type="InterPro" id="IPR001853">
    <property type="entry name" value="DSBA-like_thioredoxin_dom"/>
</dbReference>
<dbReference type="PANTHER" id="PTHR13887:SF41">
    <property type="entry name" value="THIOREDOXIN SUPERFAMILY PROTEIN"/>
    <property type="match status" value="1"/>
</dbReference>
<sequence length="236" mass="26477">MMKVEIWSDVMCPFCYIGKRRFEEALAGFEGKEQIEIEWKSFQLNPDLKTNPNISINQYLADIKGWTLDHAEQMNDHVTQMAAQAGLTYNFSKSVVANSFNAHRLAHLAKKHGLGDAAEEALFRAYFTEGRNIDDTETLIEMGTAIGLNAEEIKQMLESDTYADEVKHDIAEAQYLGVRGVPFFVMNRKYAVSGAQEVAVFKDTLAKAFTGWQEENPKPAFDTIEGESCSPDGDCK</sequence>
<dbReference type="GO" id="GO:0016491">
    <property type="term" value="F:oxidoreductase activity"/>
    <property type="evidence" value="ECO:0007669"/>
    <property type="project" value="InterPro"/>
</dbReference>
<dbReference type="PANTHER" id="PTHR13887">
    <property type="entry name" value="GLUTATHIONE S-TRANSFERASE KAPPA"/>
    <property type="match status" value="1"/>
</dbReference>
<reference evidence="4" key="1">
    <citation type="submission" date="2016-10" db="EMBL/GenBank/DDBJ databases">
        <authorList>
            <person name="Varghese N."/>
            <person name="Submissions S."/>
        </authorList>
    </citation>
    <scope>NUCLEOTIDE SEQUENCE [LARGE SCALE GENOMIC DNA]</scope>
    <source>
        <strain evidence="4">Gh-67</strain>
    </source>
</reference>
<protein>
    <submittedName>
        <fullName evidence="3">Predicted dithiol-disulfide isomerase, DsbA family</fullName>
    </submittedName>
</protein>
<evidence type="ECO:0000256" key="1">
    <source>
        <dbReference type="SAM" id="MobiDB-lite"/>
    </source>
</evidence>
<dbReference type="InterPro" id="IPR036249">
    <property type="entry name" value="Thioredoxin-like_sf"/>
</dbReference>
<dbReference type="RefSeq" id="WP_223266280.1">
    <property type="nucleotide sequence ID" value="NZ_CP071878.2"/>
</dbReference>
<organism evidence="3 4">
    <name type="scientific">Mucilaginibacter gossypii</name>
    <dbReference type="NCBI Taxonomy" id="551996"/>
    <lineage>
        <taxon>Bacteria</taxon>
        <taxon>Pseudomonadati</taxon>
        <taxon>Bacteroidota</taxon>
        <taxon>Sphingobacteriia</taxon>
        <taxon>Sphingobacteriales</taxon>
        <taxon>Sphingobacteriaceae</taxon>
        <taxon>Mucilaginibacter</taxon>
    </lineage>
</organism>